<feature type="region of interest" description="Disordered" evidence="1">
    <location>
        <begin position="1"/>
        <end position="43"/>
    </location>
</feature>
<feature type="compositionally biased region" description="Basic and acidic residues" evidence="1">
    <location>
        <begin position="31"/>
        <end position="43"/>
    </location>
</feature>
<feature type="compositionally biased region" description="Basic and acidic residues" evidence="1">
    <location>
        <begin position="105"/>
        <end position="130"/>
    </location>
</feature>
<sequence>MSDTSETPKLTASAGEQAKTTQAEATATGADDEKGTSSRPRWTIDEKNKVLFEIYQQAVAAKFRPDSTAISLPNRTTRAIGNFWGDFKKTAKSLNDQDEGGAKGATKDDAKVQKRKGTAKENDDGAAKKGLCEFKVEDDDDKFDSGEERTIY</sequence>
<proteinExistence type="predicted"/>
<comment type="caution">
    <text evidence="2">The sequence shown here is derived from an EMBL/GenBank/DDBJ whole genome shotgun (WGS) entry which is preliminary data.</text>
</comment>
<dbReference type="HOGENOM" id="CLU_1723405_0_0_1"/>
<reference evidence="2 3" key="1">
    <citation type="journal article" date="2014" name="Genome Announc.">
        <title>Draft genome sequence of Sclerotinia borealis, a psychrophilic plant pathogenic fungus.</title>
        <authorList>
            <person name="Mardanov A.V."/>
            <person name="Beletsky A.V."/>
            <person name="Kadnikov V.V."/>
            <person name="Ignatov A.N."/>
            <person name="Ravin N.V."/>
        </authorList>
    </citation>
    <scope>NUCLEOTIDE SEQUENCE [LARGE SCALE GENOMIC DNA]</scope>
    <source>
        <strain evidence="3">F-4157</strain>
    </source>
</reference>
<feature type="compositionally biased region" description="Polar residues" evidence="1">
    <location>
        <begin position="1"/>
        <end position="10"/>
    </location>
</feature>
<keyword evidence="3" id="KW-1185">Reference proteome</keyword>
<evidence type="ECO:0000313" key="3">
    <source>
        <dbReference type="Proteomes" id="UP000019487"/>
    </source>
</evidence>
<organism evidence="2 3">
    <name type="scientific">Sclerotinia borealis (strain F-4128)</name>
    <dbReference type="NCBI Taxonomy" id="1432307"/>
    <lineage>
        <taxon>Eukaryota</taxon>
        <taxon>Fungi</taxon>
        <taxon>Dikarya</taxon>
        <taxon>Ascomycota</taxon>
        <taxon>Pezizomycotina</taxon>
        <taxon>Leotiomycetes</taxon>
        <taxon>Helotiales</taxon>
        <taxon>Sclerotiniaceae</taxon>
        <taxon>Sclerotinia</taxon>
    </lineage>
</organism>
<dbReference type="AlphaFoldDB" id="W9CQH8"/>
<evidence type="ECO:0000256" key="1">
    <source>
        <dbReference type="SAM" id="MobiDB-lite"/>
    </source>
</evidence>
<accession>W9CQH8</accession>
<gene>
    <name evidence="2" type="ORF">SBOR_0497</name>
</gene>
<protein>
    <submittedName>
        <fullName evidence="2">Uncharacterized protein</fullName>
    </submittedName>
</protein>
<dbReference type="EMBL" id="AYSA01000024">
    <property type="protein sequence ID" value="ESZ99087.1"/>
    <property type="molecule type" value="Genomic_DNA"/>
</dbReference>
<name>W9CQH8_SCLBF</name>
<feature type="compositionally biased region" description="Low complexity" evidence="1">
    <location>
        <begin position="14"/>
        <end position="29"/>
    </location>
</feature>
<evidence type="ECO:0000313" key="2">
    <source>
        <dbReference type="EMBL" id="ESZ99087.1"/>
    </source>
</evidence>
<dbReference type="Proteomes" id="UP000019487">
    <property type="component" value="Unassembled WGS sequence"/>
</dbReference>
<feature type="region of interest" description="Disordered" evidence="1">
    <location>
        <begin position="92"/>
        <end position="130"/>
    </location>
</feature>